<dbReference type="PIRSF" id="PIRSF036893">
    <property type="entry name" value="Lipocalin_ApoD"/>
    <property type="match status" value="1"/>
</dbReference>
<accession>A0A7S1SYS9</accession>
<evidence type="ECO:0000259" key="3">
    <source>
        <dbReference type="Pfam" id="PF08212"/>
    </source>
</evidence>
<dbReference type="AlphaFoldDB" id="A0A7S1SYS9"/>
<name>A0A7S1SYS9_9CHLO</name>
<dbReference type="GO" id="GO:0005737">
    <property type="term" value="C:cytoplasm"/>
    <property type="evidence" value="ECO:0007669"/>
    <property type="project" value="TreeGrafter"/>
</dbReference>
<dbReference type="InterPro" id="IPR012674">
    <property type="entry name" value="Calycin"/>
</dbReference>
<dbReference type="InterPro" id="IPR002446">
    <property type="entry name" value="Lipocalin_bac"/>
</dbReference>
<evidence type="ECO:0000256" key="2">
    <source>
        <dbReference type="PIRNR" id="PIRNR036893"/>
    </source>
</evidence>
<proteinExistence type="inferred from homology"/>
<protein>
    <recommendedName>
        <fullName evidence="3">Lipocalin/cytosolic fatty-acid binding domain-containing protein</fullName>
    </recommendedName>
</protein>
<dbReference type="InterPro" id="IPR047202">
    <property type="entry name" value="Lipocalin_Blc-like_dom"/>
</dbReference>
<dbReference type="Gene3D" id="2.40.128.20">
    <property type="match status" value="1"/>
</dbReference>
<gene>
    <name evidence="4" type="ORF">TCHU04912_LOCUS14659</name>
</gene>
<dbReference type="EMBL" id="HBGG01028366">
    <property type="protein sequence ID" value="CAD9212420.1"/>
    <property type="molecule type" value="Transcribed_RNA"/>
</dbReference>
<dbReference type="Pfam" id="PF08212">
    <property type="entry name" value="Lipocalin_2"/>
    <property type="match status" value="1"/>
</dbReference>
<dbReference type="SUPFAM" id="SSF50814">
    <property type="entry name" value="Lipocalins"/>
    <property type="match status" value="1"/>
</dbReference>
<evidence type="ECO:0000313" key="4">
    <source>
        <dbReference type="EMBL" id="CAD9212420.1"/>
    </source>
</evidence>
<organism evidence="4">
    <name type="scientific">Tetraselmis chuii</name>
    <dbReference type="NCBI Taxonomy" id="63592"/>
    <lineage>
        <taxon>Eukaryota</taxon>
        <taxon>Viridiplantae</taxon>
        <taxon>Chlorophyta</taxon>
        <taxon>core chlorophytes</taxon>
        <taxon>Chlorodendrophyceae</taxon>
        <taxon>Chlorodendrales</taxon>
        <taxon>Chlorodendraceae</taxon>
        <taxon>Tetraselmis</taxon>
    </lineage>
</organism>
<comment type="similarity">
    <text evidence="1 2">Belongs to the calycin superfamily. Lipocalin family.</text>
</comment>
<dbReference type="InterPro" id="IPR022271">
    <property type="entry name" value="Lipocalin_ApoD"/>
</dbReference>
<reference evidence="4" key="1">
    <citation type="submission" date="2021-01" db="EMBL/GenBank/DDBJ databases">
        <authorList>
            <person name="Corre E."/>
            <person name="Pelletier E."/>
            <person name="Niang G."/>
            <person name="Scheremetjew M."/>
            <person name="Finn R."/>
            <person name="Kale V."/>
            <person name="Holt S."/>
            <person name="Cochrane G."/>
            <person name="Meng A."/>
            <person name="Brown T."/>
            <person name="Cohen L."/>
        </authorList>
    </citation>
    <scope>NUCLEOTIDE SEQUENCE</scope>
    <source>
        <strain evidence="4">PLY429</strain>
    </source>
</reference>
<dbReference type="InterPro" id="IPR000566">
    <property type="entry name" value="Lipocln_cytosolic_FA-bd_dom"/>
</dbReference>
<dbReference type="PRINTS" id="PR01171">
    <property type="entry name" value="BCTLIPOCALIN"/>
</dbReference>
<dbReference type="PROSITE" id="PS00213">
    <property type="entry name" value="LIPOCALIN"/>
    <property type="match status" value="1"/>
</dbReference>
<sequence length="192" mass="21550">MSASSTLPTVSGLDLARYMGRWYEIASMPSRFQPSDTTNTRATYELQSDGNVSVLNETFKSDGTLASISGKAWKNDPKSDAAEFTVQFWVPPFLPLIPVRGDYWVMDIAEDYSYAMVGQPKREYLWVLSREEELGEETYKALLDKASDAGYDVSKLKRTKHLPDVGKKDTSGAHRDGFWWYFKGLFGGNSGS</sequence>
<dbReference type="PANTHER" id="PTHR10612">
    <property type="entry name" value="APOLIPOPROTEIN D"/>
    <property type="match status" value="1"/>
</dbReference>
<dbReference type="GO" id="GO:0000302">
    <property type="term" value="P:response to reactive oxygen species"/>
    <property type="evidence" value="ECO:0007669"/>
    <property type="project" value="TreeGrafter"/>
</dbReference>
<dbReference type="GO" id="GO:0006629">
    <property type="term" value="P:lipid metabolic process"/>
    <property type="evidence" value="ECO:0007669"/>
    <property type="project" value="TreeGrafter"/>
</dbReference>
<dbReference type="CDD" id="cd19438">
    <property type="entry name" value="lipocalin_Blc-like"/>
    <property type="match status" value="1"/>
</dbReference>
<dbReference type="PANTHER" id="PTHR10612:SF34">
    <property type="entry name" value="APOLIPOPROTEIN D"/>
    <property type="match status" value="1"/>
</dbReference>
<feature type="domain" description="Lipocalin/cytosolic fatty-acid binding" evidence="3">
    <location>
        <begin position="13"/>
        <end position="160"/>
    </location>
</feature>
<evidence type="ECO:0000256" key="1">
    <source>
        <dbReference type="ARBA" id="ARBA00006889"/>
    </source>
</evidence>
<dbReference type="InterPro" id="IPR022272">
    <property type="entry name" value="Lipocalin_CS"/>
</dbReference>